<evidence type="ECO:0000313" key="12">
    <source>
        <dbReference type="Proteomes" id="UP001320831"/>
    </source>
</evidence>
<dbReference type="PANTHER" id="PTHR35011:SF10">
    <property type="entry name" value="TRAP TRANSPORTER SMALL PERMEASE PROTEIN"/>
    <property type="match status" value="1"/>
</dbReference>
<comment type="function">
    <text evidence="9">Part of the tripartite ATP-independent periplasmic (TRAP) transport system.</text>
</comment>
<keyword evidence="6 9" id="KW-1133">Transmembrane helix</keyword>
<dbReference type="PANTHER" id="PTHR35011">
    <property type="entry name" value="2,3-DIKETO-L-GULONATE TRAP TRANSPORTER SMALL PERMEASE PROTEIN YIAM"/>
    <property type="match status" value="1"/>
</dbReference>
<organism evidence="11 12">
    <name type="scientific">Chelativorans salis</name>
    <dbReference type="NCBI Taxonomy" id="2978478"/>
    <lineage>
        <taxon>Bacteria</taxon>
        <taxon>Pseudomonadati</taxon>
        <taxon>Pseudomonadota</taxon>
        <taxon>Alphaproteobacteria</taxon>
        <taxon>Hyphomicrobiales</taxon>
        <taxon>Phyllobacteriaceae</taxon>
        <taxon>Chelativorans</taxon>
    </lineage>
</organism>
<keyword evidence="5 9" id="KW-0812">Transmembrane</keyword>
<evidence type="ECO:0000313" key="11">
    <source>
        <dbReference type="EMBL" id="MCT7378028.1"/>
    </source>
</evidence>
<evidence type="ECO:0000256" key="8">
    <source>
        <dbReference type="ARBA" id="ARBA00038436"/>
    </source>
</evidence>
<feature type="transmembrane region" description="Helical" evidence="9">
    <location>
        <begin position="130"/>
        <end position="151"/>
    </location>
</feature>
<comment type="subcellular location">
    <subcellularLocation>
        <location evidence="1 9">Cell inner membrane</location>
        <topology evidence="1 9">Multi-pass membrane protein</topology>
    </subcellularLocation>
</comment>
<keyword evidence="4 9" id="KW-0997">Cell inner membrane</keyword>
<proteinExistence type="inferred from homology"/>
<evidence type="ECO:0000256" key="3">
    <source>
        <dbReference type="ARBA" id="ARBA00022475"/>
    </source>
</evidence>
<dbReference type="Proteomes" id="UP001320831">
    <property type="component" value="Unassembled WGS sequence"/>
</dbReference>
<dbReference type="RefSeq" id="WP_260906794.1">
    <property type="nucleotide sequence ID" value="NZ_JAOCZP010000010.1"/>
</dbReference>
<evidence type="ECO:0000256" key="7">
    <source>
        <dbReference type="ARBA" id="ARBA00023136"/>
    </source>
</evidence>
<evidence type="ECO:0000256" key="2">
    <source>
        <dbReference type="ARBA" id="ARBA00022448"/>
    </source>
</evidence>
<evidence type="ECO:0000256" key="4">
    <source>
        <dbReference type="ARBA" id="ARBA00022519"/>
    </source>
</evidence>
<accession>A0ABT2LWQ3</accession>
<feature type="domain" description="Tripartite ATP-independent periplasmic transporters DctQ component" evidence="10">
    <location>
        <begin position="28"/>
        <end position="156"/>
    </location>
</feature>
<name>A0ABT2LWQ3_9HYPH</name>
<feature type="transmembrane region" description="Helical" evidence="9">
    <location>
        <begin position="21"/>
        <end position="40"/>
    </location>
</feature>
<dbReference type="InterPro" id="IPR055348">
    <property type="entry name" value="DctQ"/>
</dbReference>
<gene>
    <name evidence="11" type="ORF">N5A92_23705</name>
</gene>
<evidence type="ECO:0000256" key="1">
    <source>
        <dbReference type="ARBA" id="ARBA00004429"/>
    </source>
</evidence>
<keyword evidence="2 9" id="KW-0813">Transport</keyword>
<dbReference type="Pfam" id="PF04290">
    <property type="entry name" value="DctQ"/>
    <property type="match status" value="1"/>
</dbReference>
<sequence>MEGAFRLVDRLSGALARLAGWAYFAIGLMLFYEVVARYFFTAPTIWAEELSRLVFIYATLLAAPFLLHHNQHIRVTALVGLLGPGARRACRLIALAFVAAFAVLLVWYGLDAPLNSFARGRTSGSMLDIPAWWPQAAVPFACALLALQSIVEFVRTAMGAPLPPENVTEE</sequence>
<reference evidence="11 12" key="1">
    <citation type="submission" date="2022-09" db="EMBL/GenBank/DDBJ databases">
        <title>Chelativorans salina sp. nov., a novel slightly halophilic bacterium isolated from a saline lake sediment enrichment.</title>
        <authorList>
            <person name="Gao L."/>
            <person name="Fang B.-Z."/>
            <person name="Li W.-J."/>
        </authorList>
    </citation>
    <scope>NUCLEOTIDE SEQUENCE [LARGE SCALE GENOMIC DNA]</scope>
    <source>
        <strain evidence="11 12">EGI FJ00035</strain>
    </source>
</reference>
<evidence type="ECO:0000256" key="9">
    <source>
        <dbReference type="RuleBase" id="RU369079"/>
    </source>
</evidence>
<keyword evidence="12" id="KW-1185">Reference proteome</keyword>
<evidence type="ECO:0000256" key="5">
    <source>
        <dbReference type="ARBA" id="ARBA00022692"/>
    </source>
</evidence>
<comment type="subunit">
    <text evidence="9">The complex comprises the extracytoplasmic solute receptor protein and the two transmembrane proteins.</text>
</comment>
<protein>
    <recommendedName>
        <fullName evidence="9">TRAP transporter small permease protein</fullName>
    </recommendedName>
</protein>
<evidence type="ECO:0000256" key="6">
    <source>
        <dbReference type="ARBA" id="ARBA00022989"/>
    </source>
</evidence>
<dbReference type="EMBL" id="JAOCZP010000010">
    <property type="protein sequence ID" value="MCT7378028.1"/>
    <property type="molecule type" value="Genomic_DNA"/>
</dbReference>
<keyword evidence="3" id="KW-1003">Cell membrane</keyword>
<evidence type="ECO:0000259" key="10">
    <source>
        <dbReference type="Pfam" id="PF04290"/>
    </source>
</evidence>
<feature type="transmembrane region" description="Helical" evidence="9">
    <location>
        <begin position="52"/>
        <end position="68"/>
    </location>
</feature>
<feature type="transmembrane region" description="Helical" evidence="9">
    <location>
        <begin position="89"/>
        <end position="110"/>
    </location>
</feature>
<dbReference type="InterPro" id="IPR007387">
    <property type="entry name" value="TRAP_DctQ"/>
</dbReference>
<keyword evidence="7 9" id="KW-0472">Membrane</keyword>
<comment type="caution">
    <text evidence="11">The sequence shown here is derived from an EMBL/GenBank/DDBJ whole genome shotgun (WGS) entry which is preliminary data.</text>
</comment>
<comment type="similarity">
    <text evidence="8 9">Belongs to the TRAP transporter small permease family.</text>
</comment>